<dbReference type="RefSeq" id="WP_068753331.1">
    <property type="nucleotide sequence ID" value="NZ_KQ950180.1"/>
</dbReference>
<evidence type="ECO:0000313" key="2">
    <source>
        <dbReference type="EMBL" id="KUP96598.1"/>
    </source>
</evidence>
<gene>
    <name evidence="2" type="ORF">AC529_11475</name>
</gene>
<keyword evidence="3" id="KW-1185">Reference proteome</keyword>
<comment type="caution">
    <text evidence="2">The sequence shown here is derived from an EMBL/GenBank/DDBJ whole genome shotgun (WGS) entry which is preliminary data.</text>
</comment>
<evidence type="ECO:0000313" key="3">
    <source>
        <dbReference type="Proteomes" id="UP000074382"/>
    </source>
</evidence>
<proteinExistence type="predicted"/>
<name>A0A147KH23_THECS</name>
<accession>A0A147KH23</accession>
<protein>
    <submittedName>
        <fullName evidence="2">Uncharacterized protein</fullName>
    </submittedName>
</protein>
<reference evidence="3" key="1">
    <citation type="journal article" date="2017" name="Acta Aliment.">
        <title>Plant polysaccharide degrading enzyme system of Thermpbifida cellulosilytica TB100 revealed by de novo genome project data.</title>
        <authorList>
            <person name="Toth A."/>
            <person name="Baka E."/>
            <person name="Luzics S."/>
            <person name="Bata-Vidacs I."/>
            <person name="Nagy I."/>
            <person name="Balint B."/>
            <person name="Herceg R."/>
            <person name="Olasz F."/>
            <person name="Wilk T."/>
            <person name="Nagy T."/>
            <person name="Kriszt B."/>
            <person name="Nagy I."/>
            <person name="Kukolya J."/>
        </authorList>
    </citation>
    <scope>NUCLEOTIDE SEQUENCE [LARGE SCALE GENOMIC DNA]</scope>
    <source>
        <strain evidence="3">TB100</strain>
    </source>
</reference>
<sequence>MAAEAKRPRVPPHAPDDEPPLEAPEADVAEQRTADSDDVEQRPELSLETGPEVPEADALEQALEVPEDEDDYR</sequence>
<feature type="region of interest" description="Disordered" evidence="1">
    <location>
        <begin position="1"/>
        <end position="73"/>
    </location>
</feature>
<organism evidence="2 3">
    <name type="scientific">Thermobifida cellulosilytica TB100</name>
    <dbReference type="NCBI Taxonomy" id="665004"/>
    <lineage>
        <taxon>Bacteria</taxon>
        <taxon>Bacillati</taxon>
        <taxon>Actinomycetota</taxon>
        <taxon>Actinomycetes</taxon>
        <taxon>Streptosporangiales</taxon>
        <taxon>Nocardiopsidaceae</taxon>
        <taxon>Thermobifida</taxon>
    </lineage>
</organism>
<dbReference type="EMBL" id="LGEM01000088">
    <property type="protein sequence ID" value="KUP96598.1"/>
    <property type="molecule type" value="Genomic_DNA"/>
</dbReference>
<feature type="compositionally biased region" description="Basic and acidic residues" evidence="1">
    <location>
        <begin position="29"/>
        <end position="45"/>
    </location>
</feature>
<dbReference type="Proteomes" id="UP000074382">
    <property type="component" value="Unassembled WGS sequence"/>
</dbReference>
<evidence type="ECO:0000256" key="1">
    <source>
        <dbReference type="SAM" id="MobiDB-lite"/>
    </source>
</evidence>
<dbReference type="AlphaFoldDB" id="A0A147KH23"/>
<feature type="compositionally biased region" description="Acidic residues" evidence="1">
    <location>
        <begin position="17"/>
        <end position="28"/>
    </location>
</feature>
<dbReference type="PATRIC" id="fig|665004.4.peg.595"/>
<dbReference type="STRING" id="665004.AC529_11475"/>